<dbReference type="InterPro" id="IPR009003">
    <property type="entry name" value="Peptidase_S1_PA"/>
</dbReference>
<feature type="chain" id="PRO_5043206872" evidence="5">
    <location>
        <begin position="25"/>
        <end position="209"/>
    </location>
</feature>
<dbReference type="PANTHER" id="PTHR43343:SF3">
    <property type="entry name" value="PROTEASE DO-LIKE 8, CHLOROPLASTIC"/>
    <property type="match status" value="1"/>
</dbReference>
<protein>
    <submittedName>
        <fullName evidence="6">Serine protease</fullName>
    </submittedName>
</protein>
<feature type="region of interest" description="Disordered" evidence="4">
    <location>
        <begin position="34"/>
        <end position="59"/>
    </location>
</feature>
<dbReference type="Gene3D" id="2.40.10.10">
    <property type="entry name" value="Trypsin-like serine proteases"/>
    <property type="match status" value="1"/>
</dbReference>
<dbReference type="GO" id="GO:0006508">
    <property type="term" value="P:proteolysis"/>
    <property type="evidence" value="ECO:0007669"/>
    <property type="project" value="UniProtKB-KW"/>
</dbReference>
<sequence>MKRHFYFSPRNGIAVLLISLLSVAETSCIHSAPSDASLRNEQESKEVDPPHPNDVSRRKDETRIHHIFEEVYPNSSASSVLIFGEKHSKIKGLHSKGGHPRQSVTVTLGTGIVLNQQGYVLTNAHTIRSYDQIGIQLKSGKSYEALVIGLDKRIDLAILKVEPDEDIVPVERLDTYSLQIGERAIRKYVDARETIKKNQAEQKRSQFKK</sequence>
<proteinExistence type="inferred from homology"/>
<organism evidence="6 7">
    <name type="scientific">Leptospira gomenensis</name>
    <dbReference type="NCBI Taxonomy" id="2484974"/>
    <lineage>
        <taxon>Bacteria</taxon>
        <taxon>Pseudomonadati</taxon>
        <taxon>Spirochaetota</taxon>
        <taxon>Spirochaetia</taxon>
        <taxon>Leptospirales</taxon>
        <taxon>Leptospiraceae</taxon>
        <taxon>Leptospira</taxon>
    </lineage>
</organism>
<evidence type="ECO:0000313" key="6">
    <source>
        <dbReference type="EMBL" id="TGK31824.1"/>
    </source>
</evidence>
<dbReference type="GO" id="GO:0004252">
    <property type="term" value="F:serine-type endopeptidase activity"/>
    <property type="evidence" value="ECO:0007669"/>
    <property type="project" value="InterPro"/>
</dbReference>
<dbReference type="Proteomes" id="UP000298277">
    <property type="component" value="Unassembled WGS sequence"/>
</dbReference>
<evidence type="ECO:0000256" key="2">
    <source>
        <dbReference type="ARBA" id="ARBA00022670"/>
    </source>
</evidence>
<dbReference type="RefSeq" id="WP_135592254.1">
    <property type="nucleotide sequence ID" value="NZ_RQEZ01000104.1"/>
</dbReference>
<dbReference type="SUPFAM" id="SSF50494">
    <property type="entry name" value="Trypsin-like serine proteases"/>
    <property type="match status" value="1"/>
</dbReference>
<dbReference type="OrthoDB" id="9758917at2"/>
<dbReference type="InterPro" id="IPR001940">
    <property type="entry name" value="Peptidase_S1C"/>
</dbReference>
<dbReference type="EMBL" id="RQFA01000061">
    <property type="protein sequence ID" value="TGK31824.1"/>
    <property type="molecule type" value="Genomic_DNA"/>
</dbReference>
<dbReference type="AlphaFoldDB" id="A0A5F1YVD3"/>
<accession>A0A5F1YVD3</accession>
<evidence type="ECO:0000313" key="7">
    <source>
        <dbReference type="Proteomes" id="UP000298277"/>
    </source>
</evidence>
<dbReference type="Pfam" id="PF13365">
    <property type="entry name" value="Trypsin_2"/>
    <property type="match status" value="1"/>
</dbReference>
<dbReference type="InterPro" id="IPR051201">
    <property type="entry name" value="Chloro_Bact_Ser_Proteases"/>
</dbReference>
<evidence type="ECO:0000256" key="5">
    <source>
        <dbReference type="SAM" id="SignalP"/>
    </source>
</evidence>
<gene>
    <name evidence="6" type="ORF">EHQ17_13725</name>
</gene>
<comment type="caution">
    <text evidence="6">The sequence shown here is derived from an EMBL/GenBank/DDBJ whole genome shotgun (WGS) entry which is preliminary data.</text>
</comment>
<dbReference type="PANTHER" id="PTHR43343">
    <property type="entry name" value="PEPTIDASE S12"/>
    <property type="match status" value="1"/>
</dbReference>
<feature type="compositionally biased region" description="Basic and acidic residues" evidence="4">
    <location>
        <begin position="38"/>
        <end position="59"/>
    </location>
</feature>
<evidence type="ECO:0000256" key="4">
    <source>
        <dbReference type="SAM" id="MobiDB-lite"/>
    </source>
</evidence>
<dbReference type="InterPro" id="IPR043504">
    <property type="entry name" value="Peptidase_S1_PA_chymotrypsin"/>
</dbReference>
<name>A0A5F1YVD3_9LEPT</name>
<keyword evidence="2 6" id="KW-0645">Protease</keyword>
<keyword evidence="3" id="KW-0378">Hydrolase</keyword>
<dbReference type="PRINTS" id="PR00834">
    <property type="entry name" value="PROTEASES2C"/>
</dbReference>
<keyword evidence="5" id="KW-0732">Signal</keyword>
<keyword evidence="7" id="KW-1185">Reference proteome</keyword>
<evidence type="ECO:0000256" key="3">
    <source>
        <dbReference type="ARBA" id="ARBA00022801"/>
    </source>
</evidence>
<evidence type="ECO:0000256" key="1">
    <source>
        <dbReference type="ARBA" id="ARBA00010541"/>
    </source>
</evidence>
<comment type="similarity">
    <text evidence="1">Belongs to the peptidase S1C family.</text>
</comment>
<feature type="signal peptide" evidence="5">
    <location>
        <begin position="1"/>
        <end position="24"/>
    </location>
</feature>
<reference evidence="6" key="1">
    <citation type="journal article" date="2019" name="PLoS Negl. Trop. Dis.">
        <title>Revisiting the worldwide diversity of Leptospira species in the environment.</title>
        <authorList>
            <person name="Vincent A.T."/>
            <person name="Schiettekatte O."/>
            <person name="Bourhy P."/>
            <person name="Veyrier F.J."/>
            <person name="Picardeau M."/>
        </authorList>
    </citation>
    <scope>NUCLEOTIDE SEQUENCE [LARGE SCALE GENOMIC DNA]</scope>
    <source>
        <strain evidence="6">201800299</strain>
    </source>
</reference>